<dbReference type="InterPro" id="IPR022125">
    <property type="entry name" value="U3snoRNP10_N"/>
</dbReference>
<comment type="subunit">
    <text evidence="3 11">Component of the ribosomal small subunit (SSU) processome.</text>
</comment>
<evidence type="ECO:0000256" key="5">
    <source>
        <dbReference type="ARBA" id="ARBA00022517"/>
    </source>
</evidence>
<evidence type="ECO:0000256" key="6">
    <source>
        <dbReference type="ARBA" id="ARBA00022552"/>
    </source>
</evidence>
<comment type="similarity">
    <text evidence="2 11">Belongs to the HEATR1/UTP10 family.</text>
</comment>
<dbReference type="Gene3D" id="1.25.10.10">
    <property type="entry name" value="Leucine-rich Repeat Variant"/>
    <property type="match status" value="2"/>
</dbReference>
<evidence type="ECO:0000256" key="11">
    <source>
        <dbReference type="RuleBase" id="RU367065"/>
    </source>
</evidence>
<keyword evidence="7" id="KW-0677">Repeat</keyword>
<keyword evidence="15" id="KW-1185">Reference proteome</keyword>
<evidence type="ECO:0000256" key="3">
    <source>
        <dbReference type="ARBA" id="ARBA00011399"/>
    </source>
</evidence>
<proteinExistence type="inferred from homology"/>
<dbReference type="GO" id="GO:0032040">
    <property type="term" value="C:small-subunit processome"/>
    <property type="evidence" value="ECO:0007669"/>
    <property type="project" value="TreeGrafter"/>
</dbReference>
<dbReference type="SUPFAM" id="SSF48371">
    <property type="entry name" value="ARM repeat"/>
    <property type="match status" value="1"/>
</dbReference>
<keyword evidence="5 11" id="KW-0690">Ribosome biogenesis</keyword>
<dbReference type="InterPro" id="IPR016024">
    <property type="entry name" value="ARM-type_fold"/>
</dbReference>
<comment type="caution">
    <text evidence="14">The sequence shown here is derived from an EMBL/GenBank/DDBJ whole genome shotgun (WGS) entry which is preliminary data.</text>
</comment>
<reference evidence="14 15" key="1">
    <citation type="submission" date="2019-10" db="EMBL/GenBank/DDBJ databases">
        <authorList>
            <person name="Palmer J.M."/>
        </authorList>
    </citation>
    <scope>NUCLEOTIDE SEQUENCE [LARGE SCALE GENOMIC DNA]</scope>
    <source>
        <strain evidence="14 15">TWF696</strain>
    </source>
</reference>
<evidence type="ECO:0000313" key="15">
    <source>
        <dbReference type="Proteomes" id="UP001375240"/>
    </source>
</evidence>
<feature type="region of interest" description="Disordered" evidence="12">
    <location>
        <begin position="864"/>
        <end position="885"/>
    </location>
</feature>
<dbReference type="Pfam" id="PF02985">
    <property type="entry name" value="HEAT"/>
    <property type="match status" value="1"/>
</dbReference>
<dbReference type="InterPro" id="IPR040191">
    <property type="entry name" value="UTP10"/>
</dbReference>
<dbReference type="GO" id="GO:0000462">
    <property type="term" value="P:maturation of SSU-rRNA from tricistronic rRNA transcript (SSU-rRNA, 5.8S rRNA, LSU-rRNA)"/>
    <property type="evidence" value="ECO:0007669"/>
    <property type="project" value="TreeGrafter"/>
</dbReference>
<dbReference type="GO" id="GO:0030686">
    <property type="term" value="C:90S preribosome"/>
    <property type="evidence" value="ECO:0007669"/>
    <property type="project" value="TreeGrafter"/>
</dbReference>
<keyword evidence="9 11" id="KW-0687">Ribonucleoprotein</keyword>
<gene>
    <name evidence="14" type="primary">UTP10</name>
    <name evidence="14" type="ORF">TWF696_005004</name>
</gene>
<dbReference type="GO" id="GO:0045943">
    <property type="term" value="P:positive regulation of transcription by RNA polymerase I"/>
    <property type="evidence" value="ECO:0007669"/>
    <property type="project" value="TreeGrafter"/>
</dbReference>
<dbReference type="GO" id="GO:0034455">
    <property type="term" value="C:t-UTP complex"/>
    <property type="evidence" value="ECO:0007669"/>
    <property type="project" value="TreeGrafter"/>
</dbReference>
<dbReference type="Pfam" id="PF23243">
    <property type="entry name" value="HEAT_HEATR1"/>
    <property type="match status" value="1"/>
</dbReference>
<keyword evidence="6 11" id="KW-0698">rRNA processing</keyword>
<evidence type="ECO:0000256" key="12">
    <source>
        <dbReference type="SAM" id="MobiDB-lite"/>
    </source>
</evidence>
<dbReference type="Pfam" id="PF12397">
    <property type="entry name" value="U3snoRNP10"/>
    <property type="match status" value="1"/>
</dbReference>
<evidence type="ECO:0000313" key="14">
    <source>
        <dbReference type="EMBL" id="KAK6353013.1"/>
    </source>
</evidence>
<dbReference type="InterPro" id="IPR000357">
    <property type="entry name" value="HEAT"/>
</dbReference>
<evidence type="ECO:0000256" key="4">
    <source>
        <dbReference type="ARBA" id="ARBA00015399"/>
    </source>
</evidence>
<comment type="function">
    <text evidence="10">Involved in nucleolar processing of pre-18S ribosomal RNA. Involved in ribosome biosynthesis.</text>
</comment>
<dbReference type="PANTHER" id="PTHR13457:SF1">
    <property type="entry name" value="HEAT REPEAT-CONTAINING PROTEIN 1"/>
    <property type="match status" value="1"/>
</dbReference>
<evidence type="ECO:0000256" key="7">
    <source>
        <dbReference type="ARBA" id="ARBA00022737"/>
    </source>
</evidence>
<comment type="subcellular location">
    <subcellularLocation>
        <location evidence="1 11">Nucleus</location>
        <location evidence="1 11">Nucleolus</location>
    </subcellularLocation>
</comment>
<dbReference type="SMART" id="SM01036">
    <property type="entry name" value="BP28CT"/>
    <property type="match status" value="1"/>
</dbReference>
<feature type="domain" description="BP28 C-terminal" evidence="13">
    <location>
        <begin position="1524"/>
        <end position="1684"/>
    </location>
</feature>
<dbReference type="Proteomes" id="UP001375240">
    <property type="component" value="Unassembled WGS sequence"/>
</dbReference>
<evidence type="ECO:0000256" key="2">
    <source>
        <dbReference type="ARBA" id="ARBA00010559"/>
    </source>
</evidence>
<protein>
    <recommendedName>
        <fullName evidence="4 11">U3 small nucleolar RNA-associated protein 10</fullName>
    </recommendedName>
</protein>
<dbReference type="InterPro" id="IPR056473">
    <property type="entry name" value="HEAT_Utp10/HEAT1"/>
</dbReference>
<dbReference type="InterPro" id="IPR011989">
    <property type="entry name" value="ARM-like"/>
</dbReference>
<dbReference type="GO" id="GO:0030515">
    <property type="term" value="F:snoRNA binding"/>
    <property type="evidence" value="ECO:0007669"/>
    <property type="project" value="TreeGrafter"/>
</dbReference>
<dbReference type="InterPro" id="IPR012954">
    <property type="entry name" value="BP28_C_dom"/>
</dbReference>
<evidence type="ECO:0000259" key="13">
    <source>
        <dbReference type="SMART" id="SM01036"/>
    </source>
</evidence>
<keyword evidence="8 11" id="KW-0539">Nucleus</keyword>
<evidence type="ECO:0000256" key="9">
    <source>
        <dbReference type="ARBA" id="ARBA00023274"/>
    </source>
</evidence>
<dbReference type="EMBL" id="JAVHNQ010000003">
    <property type="protein sequence ID" value="KAK6353013.1"/>
    <property type="molecule type" value="Genomic_DNA"/>
</dbReference>
<dbReference type="Pfam" id="PF08146">
    <property type="entry name" value="BP28CT"/>
    <property type="match status" value="1"/>
</dbReference>
<sequence length="1829" mass="197540">MASTLAAQLQSLQARPSTLSATTDPKTLRKLHAVSLLFTPEHAASQDFDTIYAVCRDGFDELCALDRRFVVFDRTLFSEQSIGVDRDVLGAEENARLDDNVKRFLALAGAWATVKSCVKAVEWLVRRFRIHYHNGALLLLTFLPYHQHPLFLRILSILPQPLPDAFKFLSAYRKAVGTPIPRAVLLQALTTRPALLDLLAHHVIASVSAGHGYATLARFWSAVSLETLSAMLDRTATRSRTGVTPDDVARQMLPLISESLQAGRKMPEFQIGTYMLLSLLASRVVLEDAVICAAMESVVTTWTPETITPAIAALSLLSQQREGMTPVASSVVAAAFIKVENVKDKLLTLGEKYRADKLSVGLCLAFLQDEKLHGFKSCAFVKAIFERARITEAQREAIMTALVDTVLQAGGAGGPAKELLAGFKENEVLVKILKGRNDELERLELSLGMVLVDDPAPSPLAIEAAPATADKPEEPKLQERFDTALSALPQTANETSLLASQKSSLYPLLCQALLAAAANRQTLPARLFAHPSLASSVLRATFTIRFALDAFPVVAKEVALDRLKDDIKTGTLADYQILLPYLLIALLDTSQRVRKAAILCIVAIYASYKAVDRMSRKTATPPVFAQDEIYTSAQATTTLMAFEELYKFVDALSSSGVEGCMLDNTQIARSFAGALASMKTAARKNVLAAFASHVLHAPTLRMKTALLTLANGVSGSARTALLLPLFAWWRTAAAKEESTADLQAFQEQLVAVVDVKDHGDGVNALVGVLADAADGAASPGQKVFAAKAGERLTTLWSQGLREEVKPPLAMSLFRLAVGQQNTDRKQDAHTDDTASAEALEVLRNITLTGDIYTSFIHEVVPDHQHSGDNLRSSTRRRRSFTGREADTAARLPAQMKALTVVLELLEGDEPGRFPELLPLLFSVLARALAYAEAAPMGGEYMVLVLLSTLTAIVDGYKSTNTTTATAATSVQKLDTSSVRADLVVSCVRSSASPQVQRAALGLVAALAEVAGEVVMYSVMPIFTFMGANVVGQDDEYSARVVEETVYRVIPPLLTALQRQAATTTSTTKSIAKGVMTSDGNSAVDAAVADIMGSFVAAFQHVPAHRRVKLYLSLSQAVSGNTYLYALLALLGEKSVEDGGQQLRIVREFCEGFVGLFTAAEQVDAFVRYLDVCERLAAEEVPLFREKGMTEARRREVVVALLEMLGGVLGKGRKLRGVLAEAQRAGGTAEMGVLRDGLVGMVKRCLAVGEAGGDVANAAESCLKALLDLIPIPLFVDITSELIQDASSPYRAGILSTFRSRIATETKKASQDAALTFLPRLTTLLSTPATPAVVRAEAVSCVTVITDKYGAEKPDAVADAVETVVGPAAFTCDDEGVKVLSVLCLVSAVRCLGGRVIPALPRIALPALEMLEGCGARGMVAGAVWPLLDELAKAIPNFMPSYLERMLKVAYVAAAADEDDDNDDEDDDVAAAVREGVFATVAKKLPGKAVVKAVVNTWDDAVAAGLPALRLVFMVLTGTVKAVAKADVSALQDGLFKIFLQAFDMRNLDLSSHTDTDSDDGDDEDDDEELEQVEGMMFAALLQLVFKMNDKAFRPFFTRLVKLAGQAADDTARLHRQHTFYGFLNAFLERLGSIVTGYYALVLDDAVAVLDAAKAAGSVTGEVETVYRLVLSSLVKSFAGDQDEFWTNTLRFNLIRPALLSQLELATDDNISPNTSTTTDDEDTSLMSLVVHAIGELSATAHTDDHDKAVNTAVVSYMRHTKPAVRLAAVQTMMELYERHKEEWIALLPETMPVIAEAMEDADERVERAVQRLIVRIEEYYGEKLESLLM</sequence>
<dbReference type="PANTHER" id="PTHR13457">
    <property type="entry name" value="BAP28"/>
    <property type="match status" value="1"/>
</dbReference>
<organism evidence="14 15">
    <name type="scientific">Orbilia brochopaga</name>
    <dbReference type="NCBI Taxonomy" id="3140254"/>
    <lineage>
        <taxon>Eukaryota</taxon>
        <taxon>Fungi</taxon>
        <taxon>Dikarya</taxon>
        <taxon>Ascomycota</taxon>
        <taxon>Pezizomycotina</taxon>
        <taxon>Orbiliomycetes</taxon>
        <taxon>Orbiliales</taxon>
        <taxon>Orbiliaceae</taxon>
        <taxon>Orbilia</taxon>
    </lineage>
</organism>
<name>A0AAV9UZQ8_9PEZI</name>
<evidence type="ECO:0000256" key="8">
    <source>
        <dbReference type="ARBA" id="ARBA00023242"/>
    </source>
</evidence>
<evidence type="ECO:0000256" key="1">
    <source>
        <dbReference type="ARBA" id="ARBA00004604"/>
    </source>
</evidence>
<evidence type="ECO:0000256" key="10">
    <source>
        <dbReference type="ARBA" id="ARBA00025076"/>
    </source>
</evidence>
<accession>A0AAV9UZQ8</accession>